<dbReference type="InterPro" id="IPR004399">
    <property type="entry name" value="HMP/HMP-P_kinase_dom"/>
</dbReference>
<dbReference type="Pfam" id="PF08543">
    <property type="entry name" value="Phos_pyr_kin"/>
    <property type="match status" value="1"/>
</dbReference>
<evidence type="ECO:0000256" key="1">
    <source>
        <dbReference type="ARBA" id="ARBA00004948"/>
    </source>
</evidence>
<keyword evidence="5" id="KW-1185">Reference proteome</keyword>
<dbReference type="PANTHER" id="PTHR20858">
    <property type="entry name" value="PHOSPHOMETHYLPYRIMIDINE KINASE"/>
    <property type="match status" value="1"/>
</dbReference>
<dbReference type="RefSeq" id="WP_285836147.1">
    <property type="nucleotide sequence ID" value="NZ_JAMLJI010000004.1"/>
</dbReference>
<gene>
    <name evidence="4" type="primary">thiD</name>
    <name evidence="4" type="ORF">QC825_13400</name>
</gene>
<name>A0ABU1GYE1_9GAMM</name>
<dbReference type="Gene3D" id="3.40.1190.20">
    <property type="match status" value="1"/>
</dbReference>
<dbReference type="EC" id="2.7.1.49" evidence="2"/>
<organism evidence="4 5">
    <name type="scientific">Larsenimonas suaedae</name>
    <dbReference type="NCBI Taxonomy" id="1851019"/>
    <lineage>
        <taxon>Bacteria</taxon>
        <taxon>Pseudomonadati</taxon>
        <taxon>Pseudomonadota</taxon>
        <taxon>Gammaproteobacteria</taxon>
        <taxon>Oceanospirillales</taxon>
        <taxon>Halomonadaceae</taxon>
        <taxon>Larsenimonas</taxon>
    </lineage>
</organism>
<dbReference type="InterPro" id="IPR013749">
    <property type="entry name" value="PM/HMP-P_kinase-1"/>
</dbReference>
<evidence type="ECO:0000256" key="2">
    <source>
        <dbReference type="ARBA" id="ARBA00012135"/>
    </source>
</evidence>
<proteinExistence type="predicted"/>
<evidence type="ECO:0000259" key="3">
    <source>
        <dbReference type="Pfam" id="PF08543"/>
    </source>
</evidence>
<keyword evidence="4" id="KW-0808">Transferase</keyword>
<evidence type="ECO:0000313" key="5">
    <source>
        <dbReference type="Proteomes" id="UP001269375"/>
    </source>
</evidence>
<protein>
    <recommendedName>
        <fullName evidence="2">hydroxymethylpyrimidine kinase</fullName>
        <ecNumber evidence="2">2.7.1.49</ecNumber>
    </recommendedName>
</protein>
<dbReference type="GO" id="GO:0008902">
    <property type="term" value="F:hydroxymethylpyrimidine kinase activity"/>
    <property type="evidence" value="ECO:0007669"/>
    <property type="project" value="UniProtKB-EC"/>
</dbReference>
<comment type="caution">
    <text evidence="4">The sequence shown here is derived from an EMBL/GenBank/DDBJ whole genome shotgun (WGS) entry which is preliminary data.</text>
</comment>
<sequence>MPIPRLLSIAGTDPSGGAGMHADLKTFSALGGYGTSAITAVVSQNTCGVRSVYPLPLEVLESQLKAIFDDVAIDAVKIGMVADRATAELIKHQIETYAPKWVVLDPVMVAKSGDRLVDDAAVDAVRTLLMPLADVATPNLPEAAELLGIDTPQSESAMLDMASALRDLGARQVLLKGGFLEGPECNDLLIGAEHTRWLEAPRIETRHLHGTGCTLSSAIATLLPQRDSMEDAILDAKSYMTGALEQADRLGVGHGQGPVHHFHRWW</sequence>
<reference evidence="4 5" key="1">
    <citation type="submission" date="2023-04" db="EMBL/GenBank/DDBJ databases">
        <title>A long-awaited taxogenomic arrangement of the family Halomonadaceae.</title>
        <authorList>
            <person name="De La Haba R."/>
            <person name="Chuvochina M."/>
            <person name="Wittouck S."/>
            <person name="Arahal D.R."/>
            <person name="Sanchez-Porro C."/>
            <person name="Hugenholtz P."/>
            <person name="Ventosa A."/>
        </authorList>
    </citation>
    <scope>NUCLEOTIDE SEQUENCE [LARGE SCALE GENOMIC DNA]</scope>
    <source>
        <strain evidence="4 5">DSM 22428</strain>
    </source>
</reference>
<keyword evidence="4" id="KW-0418">Kinase</keyword>
<evidence type="ECO:0000313" key="4">
    <source>
        <dbReference type="EMBL" id="MDR5897065.1"/>
    </source>
</evidence>
<dbReference type="PANTHER" id="PTHR20858:SF17">
    <property type="entry name" value="HYDROXYMETHYLPYRIMIDINE_PHOSPHOMETHYLPYRIMIDINE KINASE THI20-RELATED"/>
    <property type="match status" value="1"/>
</dbReference>
<dbReference type="NCBIfam" id="TIGR00097">
    <property type="entry name" value="HMP-P_kinase"/>
    <property type="match status" value="1"/>
</dbReference>
<dbReference type="EMBL" id="JARWAO010000008">
    <property type="protein sequence ID" value="MDR5897065.1"/>
    <property type="molecule type" value="Genomic_DNA"/>
</dbReference>
<accession>A0ABU1GYE1</accession>
<dbReference type="InterPro" id="IPR029056">
    <property type="entry name" value="Ribokinase-like"/>
</dbReference>
<feature type="domain" description="Pyridoxamine kinase/Phosphomethylpyrimidine kinase" evidence="3">
    <location>
        <begin position="13"/>
        <end position="260"/>
    </location>
</feature>
<comment type="pathway">
    <text evidence="1">Cofactor biosynthesis; thiamine diphosphate biosynthesis.</text>
</comment>
<dbReference type="Proteomes" id="UP001269375">
    <property type="component" value="Unassembled WGS sequence"/>
</dbReference>
<dbReference type="CDD" id="cd01169">
    <property type="entry name" value="HMPP_kinase"/>
    <property type="match status" value="1"/>
</dbReference>
<dbReference type="SUPFAM" id="SSF53613">
    <property type="entry name" value="Ribokinase-like"/>
    <property type="match status" value="1"/>
</dbReference>
<dbReference type="GO" id="GO:0008972">
    <property type="term" value="F:phosphomethylpyrimidine kinase activity"/>
    <property type="evidence" value="ECO:0007669"/>
    <property type="project" value="UniProtKB-EC"/>
</dbReference>